<dbReference type="CDD" id="cd11615">
    <property type="entry name" value="SAF_NeuB_like"/>
    <property type="match status" value="1"/>
</dbReference>
<accession>D6PKY9</accession>
<dbReference type="Pfam" id="PF13144">
    <property type="entry name" value="ChapFlgA"/>
    <property type="match status" value="1"/>
</dbReference>
<dbReference type="InterPro" id="IPR039246">
    <property type="entry name" value="Flagellar_FlgA"/>
</dbReference>
<keyword evidence="3" id="KW-0574">Periplasm</keyword>
<name>D6PKY9_9ZZZZ</name>
<dbReference type="AlphaFoldDB" id="D6PKY9"/>
<comment type="subcellular location">
    <subcellularLocation>
        <location evidence="1">Periplasm</location>
    </subcellularLocation>
</comment>
<sequence length="239" mass="26377">MIMSWTKNISLLFLLNILIALPSLASERLKGLHIKEQAAQYFSEQGLNLSLLVSDKRTFFPCSGPLDFHQRHENDWSTVLVRCSSENWETFIRSANLSAKIVSSESIPTDNRLSVAVLIKNISKGQVISEEYLGFEARPERQIHGAYNHISGVLGRKAKNNIAAGTILKARHLDTVYSVDKNDSVLVIAANKAITITTSAIALENGQVGDMIAVKNVKSEKTFKVIITGKKKVAPITNM</sequence>
<evidence type="ECO:0000256" key="2">
    <source>
        <dbReference type="ARBA" id="ARBA00022729"/>
    </source>
</evidence>
<evidence type="ECO:0000256" key="3">
    <source>
        <dbReference type="ARBA" id="ARBA00022764"/>
    </source>
</evidence>
<keyword evidence="5" id="KW-0966">Cell projection</keyword>
<evidence type="ECO:0000256" key="1">
    <source>
        <dbReference type="ARBA" id="ARBA00004418"/>
    </source>
</evidence>
<dbReference type="NCBIfam" id="TIGR03170">
    <property type="entry name" value="flgA_cterm"/>
    <property type="match status" value="1"/>
</dbReference>
<keyword evidence="5" id="KW-0282">Flagellum</keyword>
<dbReference type="InterPro" id="IPR017585">
    <property type="entry name" value="SAF_FlgA"/>
</dbReference>
<keyword evidence="5" id="KW-0969">Cilium</keyword>
<evidence type="ECO:0000259" key="4">
    <source>
        <dbReference type="SMART" id="SM00858"/>
    </source>
</evidence>
<dbReference type="Gene3D" id="3.90.1210.10">
    <property type="entry name" value="Antifreeze-like/N-acetylneuraminic acid synthase C-terminal domain"/>
    <property type="match status" value="1"/>
</dbReference>
<dbReference type="PANTHER" id="PTHR36307:SF1">
    <property type="entry name" value="FLAGELLA BASAL BODY P-RING FORMATION PROTEIN FLGA"/>
    <property type="match status" value="1"/>
</dbReference>
<feature type="domain" description="SAF" evidence="4">
    <location>
        <begin position="113"/>
        <end position="174"/>
    </location>
</feature>
<dbReference type="EMBL" id="GU943136">
    <property type="protein sequence ID" value="ADD96390.1"/>
    <property type="molecule type" value="Genomic_DNA"/>
</dbReference>
<dbReference type="Gene3D" id="2.30.30.760">
    <property type="match status" value="1"/>
</dbReference>
<evidence type="ECO:0000313" key="5">
    <source>
        <dbReference type="EMBL" id="ADD96390.1"/>
    </source>
</evidence>
<dbReference type="SMART" id="SM00858">
    <property type="entry name" value="SAF"/>
    <property type="match status" value="1"/>
</dbReference>
<proteinExistence type="predicted"/>
<dbReference type="InterPro" id="IPR057736">
    <property type="entry name" value="SAF_PseI/NeuA/NeuB"/>
</dbReference>
<organism evidence="5">
    <name type="scientific">uncultured organism MedDCM-OCT-S09-C206</name>
    <dbReference type="NCBI Taxonomy" id="743646"/>
    <lineage>
        <taxon>unclassified sequences</taxon>
        <taxon>environmental samples</taxon>
    </lineage>
</organism>
<dbReference type="InterPro" id="IPR013974">
    <property type="entry name" value="SAF"/>
</dbReference>
<dbReference type="PANTHER" id="PTHR36307">
    <property type="entry name" value="FLAGELLA BASAL BODY P-RING FORMATION PROTEIN FLGA"/>
    <property type="match status" value="1"/>
</dbReference>
<keyword evidence="2" id="KW-0732">Signal</keyword>
<protein>
    <submittedName>
        <fullName evidence="5">Predicted flagellar basal body P ring biosynthesis protein</fullName>
    </submittedName>
</protein>
<reference evidence="5" key="1">
    <citation type="journal article" date="2010" name="ISME J.">
        <title>Metagenome of the Mediterranean deep chlorophyll maximum studied by direct and fosmid library 454 pyrosequencing.</title>
        <authorList>
            <person name="Ghai R."/>
            <person name="Martin-Cuadrado A.B."/>
            <person name="Molto A.G."/>
            <person name="Heredia I.G."/>
            <person name="Cabrera R."/>
            <person name="Martin J."/>
            <person name="Verdu M."/>
            <person name="Deschamps P."/>
            <person name="Moreira D."/>
            <person name="Lopez-Garcia P."/>
            <person name="Mira A."/>
            <person name="Rodriguez-Valera F."/>
        </authorList>
    </citation>
    <scope>NUCLEOTIDE SEQUENCE</scope>
</reference>